<name>A0AAV7T353_PLEWA</name>
<protein>
    <submittedName>
        <fullName evidence="1">Uncharacterized protein</fullName>
    </submittedName>
</protein>
<gene>
    <name evidence="1" type="ORF">NDU88_002688</name>
</gene>
<comment type="caution">
    <text evidence="1">The sequence shown here is derived from an EMBL/GenBank/DDBJ whole genome shotgun (WGS) entry which is preliminary data.</text>
</comment>
<dbReference type="Proteomes" id="UP001066276">
    <property type="component" value="Chromosome 4_1"/>
</dbReference>
<reference evidence="1" key="1">
    <citation type="journal article" date="2022" name="bioRxiv">
        <title>Sequencing and chromosome-scale assembly of the giantPleurodeles waltlgenome.</title>
        <authorList>
            <person name="Brown T."/>
            <person name="Elewa A."/>
            <person name="Iarovenko S."/>
            <person name="Subramanian E."/>
            <person name="Araus A.J."/>
            <person name="Petzold A."/>
            <person name="Susuki M."/>
            <person name="Suzuki K.-i.T."/>
            <person name="Hayashi T."/>
            <person name="Toyoda A."/>
            <person name="Oliveira C."/>
            <person name="Osipova E."/>
            <person name="Leigh N.D."/>
            <person name="Simon A."/>
            <person name="Yun M.H."/>
        </authorList>
    </citation>
    <scope>NUCLEOTIDE SEQUENCE</scope>
    <source>
        <strain evidence="1">20211129_DDA</strain>
        <tissue evidence="1">Liver</tissue>
    </source>
</reference>
<dbReference type="AlphaFoldDB" id="A0AAV7T353"/>
<accession>A0AAV7T353</accession>
<evidence type="ECO:0000313" key="1">
    <source>
        <dbReference type="EMBL" id="KAJ1170817.1"/>
    </source>
</evidence>
<organism evidence="1 2">
    <name type="scientific">Pleurodeles waltl</name>
    <name type="common">Iberian ribbed newt</name>
    <dbReference type="NCBI Taxonomy" id="8319"/>
    <lineage>
        <taxon>Eukaryota</taxon>
        <taxon>Metazoa</taxon>
        <taxon>Chordata</taxon>
        <taxon>Craniata</taxon>
        <taxon>Vertebrata</taxon>
        <taxon>Euteleostomi</taxon>
        <taxon>Amphibia</taxon>
        <taxon>Batrachia</taxon>
        <taxon>Caudata</taxon>
        <taxon>Salamandroidea</taxon>
        <taxon>Salamandridae</taxon>
        <taxon>Pleurodelinae</taxon>
        <taxon>Pleurodeles</taxon>
    </lineage>
</organism>
<dbReference type="EMBL" id="JANPWB010000007">
    <property type="protein sequence ID" value="KAJ1170817.1"/>
    <property type="molecule type" value="Genomic_DNA"/>
</dbReference>
<sequence length="224" mass="25102">MRRHLAHTGLAVGAELREVVKWVQRKPRLRYAPYTAALSTFGPRGSLPWAVLSARQRAVGRRPQPRVSYHYYHHAFTPWVSPRLGRDTSALATSDAFGCQLASFDQRVTSYAGKKGKNGKKEQKKNMHAKKKEQIHVIKCASRLVIPDYSSHLLTGFACLLLTCWACVSSPDEEIACLPPHLRQWASAFSSFLALRLQRHLVSWPAEGDLNGPGLLFLTCGREV</sequence>
<evidence type="ECO:0000313" key="2">
    <source>
        <dbReference type="Proteomes" id="UP001066276"/>
    </source>
</evidence>
<keyword evidence="2" id="KW-1185">Reference proteome</keyword>
<proteinExistence type="predicted"/>